<evidence type="ECO:0000313" key="2">
    <source>
        <dbReference type="Proteomes" id="UP000492821"/>
    </source>
</evidence>
<feature type="transmembrane region" description="Helical" evidence="1">
    <location>
        <begin position="9"/>
        <end position="28"/>
    </location>
</feature>
<dbReference type="Gene3D" id="1.20.140.150">
    <property type="match status" value="1"/>
</dbReference>
<protein>
    <submittedName>
        <fullName evidence="3">MARVEL domain-containing protein</fullName>
    </submittedName>
</protein>
<name>A0A7E4VIR9_PANRE</name>
<organism evidence="2 3">
    <name type="scientific">Panagrellus redivivus</name>
    <name type="common">Microworm</name>
    <dbReference type="NCBI Taxonomy" id="6233"/>
    <lineage>
        <taxon>Eukaryota</taxon>
        <taxon>Metazoa</taxon>
        <taxon>Ecdysozoa</taxon>
        <taxon>Nematoda</taxon>
        <taxon>Chromadorea</taxon>
        <taxon>Rhabditida</taxon>
        <taxon>Tylenchina</taxon>
        <taxon>Panagrolaimomorpha</taxon>
        <taxon>Panagrolaimoidea</taxon>
        <taxon>Panagrolaimidae</taxon>
        <taxon>Panagrellus</taxon>
    </lineage>
</organism>
<dbReference type="WBParaSite" id="Pan_g21413.t1">
    <property type="protein sequence ID" value="Pan_g21413.t1"/>
    <property type="gene ID" value="Pan_g21413"/>
</dbReference>
<keyword evidence="1" id="KW-0812">Transmembrane</keyword>
<feature type="transmembrane region" description="Helical" evidence="1">
    <location>
        <begin position="144"/>
        <end position="167"/>
    </location>
</feature>
<proteinExistence type="predicted"/>
<feature type="transmembrane region" description="Helical" evidence="1">
    <location>
        <begin position="75"/>
        <end position="97"/>
    </location>
</feature>
<evidence type="ECO:0000256" key="1">
    <source>
        <dbReference type="SAM" id="Phobius"/>
    </source>
</evidence>
<dbReference type="Proteomes" id="UP000492821">
    <property type="component" value="Unassembled WGS sequence"/>
</dbReference>
<keyword evidence="1" id="KW-0472">Membrane</keyword>
<keyword evidence="2" id="KW-1185">Reference proteome</keyword>
<reference evidence="3" key="2">
    <citation type="submission" date="2020-10" db="UniProtKB">
        <authorList>
            <consortium name="WormBaseParasite"/>
        </authorList>
    </citation>
    <scope>IDENTIFICATION</scope>
</reference>
<sequence length="172" mass="18623">MCVSICGQIGYLVIASGALIMSFFSLFWPHWYTMNGKDYGFVSSACYDRTGDIGPDQCKADIEHIFDRADYNRTVVILMIVGIIITFFSILWCLASFCACCCRSHFLHVLPVFSVIAGVLFAAAVITFAASYNHGGNPKLSDSFIIAACASAVSFIAALMAGLTAYCSDRCA</sequence>
<accession>A0A7E4VIR9</accession>
<dbReference type="PANTHER" id="PTHR37446">
    <property type="entry name" value="CLAUDIN-LIKE IN CAENORHABDITIS"/>
    <property type="match status" value="1"/>
</dbReference>
<feature type="transmembrane region" description="Helical" evidence="1">
    <location>
        <begin position="109"/>
        <end position="132"/>
    </location>
</feature>
<evidence type="ECO:0000313" key="3">
    <source>
        <dbReference type="WBParaSite" id="Pan_g21413.t1"/>
    </source>
</evidence>
<dbReference type="AlphaFoldDB" id="A0A7E4VIR9"/>
<reference evidence="2" key="1">
    <citation type="journal article" date="2013" name="Genetics">
        <title>The draft genome and transcriptome of Panagrellus redivivus are shaped by the harsh demands of a free-living lifestyle.</title>
        <authorList>
            <person name="Srinivasan J."/>
            <person name="Dillman A.R."/>
            <person name="Macchietto M.G."/>
            <person name="Heikkinen L."/>
            <person name="Lakso M."/>
            <person name="Fracchia K.M."/>
            <person name="Antoshechkin I."/>
            <person name="Mortazavi A."/>
            <person name="Wong G."/>
            <person name="Sternberg P.W."/>
        </authorList>
    </citation>
    <scope>NUCLEOTIDE SEQUENCE [LARGE SCALE GENOMIC DNA]</scope>
    <source>
        <strain evidence="2">MT8872</strain>
    </source>
</reference>
<dbReference type="PANTHER" id="PTHR37446:SF1">
    <property type="entry name" value="CLAUDIN"/>
    <property type="match status" value="1"/>
</dbReference>
<keyword evidence="1" id="KW-1133">Transmembrane helix</keyword>